<sequence length="358" mass="36789">MNKQVAEFIGTFTLVLFGCGAAVIAGGDIGLTGISFAFGLALIGMAYGIGAVSGCHINPAVSLGMVAAGRMEMPEAIKYIIAQVSGAIVAALVLLIIANGSAGYTIAENGLGQNGWGEGYLGEYGIFSAFIFELVATFLFMVVILGATGSAAPAAIAGLAIGLALVVIHLVGINVTGVSVNPARSIGPALFSGWWSIVQLPLFIVAPVLGAVGAGLLFKSGMLDAESEESATPEDNPALRAERDALKVERDKLAADLKECRSRSNAATAGAAPAAFTGQASKPEGLSAPRGGVADDLKEISGVGPSMEKLLNSLGYYHFDQVAEWTPAELAWVDDNLEGFKGRATRDNWISQAKSLAK</sequence>
<dbReference type="InterPro" id="IPR022357">
    <property type="entry name" value="MIP_CS"/>
</dbReference>
<accession>A0A1X7BYU2</accession>
<evidence type="ECO:0000256" key="5">
    <source>
        <dbReference type="ARBA" id="ARBA00022692"/>
    </source>
</evidence>
<dbReference type="RefSeq" id="WP_223413105.1">
    <property type="nucleotide sequence ID" value="NZ_FWXB01000026.1"/>
</dbReference>
<gene>
    <name evidence="11" type="primary">aqpZ_2</name>
    <name evidence="11" type="ORF">ROA7745_04316</name>
</gene>
<evidence type="ECO:0000256" key="3">
    <source>
        <dbReference type="ARBA" id="ARBA00022448"/>
    </source>
</evidence>
<dbReference type="Proteomes" id="UP000193224">
    <property type="component" value="Unassembled WGS sequence"/>
</dbReference>
<dbReference type="PRINTS" id="PR00783">
    <property type="entry name" value="MINTRINSICP"/>
</dbReference>
<dbReference type="Gene3D" id="1.10.150.20">
    <property type="entry name" value="5' to 3' exonuclease, C-terminal subdomain"/>
    <property type="match status" value="1"/>
</dbReference>
<evidence type="ECO:0000313" key="11">
    <source>
        <dbReference type="EMBL" id="SMC14449.1"/>
    </source>
</evidence>
<keyword evidence="12" id="KW-1185">Reference proteome</keyword>
<reference evidence="11 12" key="1">
    <citation type="submission" date="2017-03" db="EMBL/GenBank/DDBJ databases">
        <authorList>
            <person name="Afonso C.L."/>
            <person name="Miller P.J."/>
            <person name="Scott M.A."/>
            <person name="Spackman E."/>
            <person name="Goraichik I."/>
            <person name="Dimitrov K.M."/>
            <person name="Suarez D.L."/>
            <person name="Swayne D.E."/>
        </authorList>
    </citation>
    <scope>NUCLEOTIDE SEQUENCE [LARGE SCALE GENOMIC DNA]</scope>
    <source>
        <strain evidence="11 12">CECT 7745</strain>
    </source>
</reference>
<dbReference type="PANTHER" id="PTHR19139:SF199">
    <property type="entry name" value="MIP17260P"/>
    <property type="match status" value="1"/>
</dbReference>
<dbReference type="PANTHER" id="PTHR19139">
    <property type="entry name" value="AQUAPORIN TRANSPORTER"/>
    <property type="match status" value="1"/>
</dbReference>
<comment type="subcellular location">
    <subcellularLocation>
        <location evidence="1">Cell membrane</location>
        <topology evidence="1">Multi-pass membrane protein</topology>
    </subcellularLocation>
</comment>
<dbReference type="Gene3D" id="1.20.1080.10">
    <property type="entry name" value="Glycerol uptake facilitator protein"/>
    <property type="match status" value="1"/>
</dbReference>
<evidence type="ECO:0000256" key="2">
    <source>
        <dbReference type="ARBA" id="ARBA00006175"/>
    </source>
</evidence>
<feature type="transmembrane region" description="Helical" evidence="10">
    <location>
        <begin position="193"/>
        <end position="218"/>
    </location>
</feature>
<dbReference type="InterPro" id="IPR000425">
    <property type="entry name" value="MIP"/>
</dbReference>
<dbReference type="Pfam" id="PF00230">
    <property type="entry name" value="MIP"/>
    <property type="match status" value="1"/>
</dbReference>
<evidence type="ECO:0000256" key="6">
    <source>
        <dbReference type="ARBA" id="ARBA00022989"/>
    </source>
</evidence>
<keyword evidence="3 8" id="KW-0813">Transport</keyword>
<organism evidence="11 12">
    <name type="scientific">Roseovarius aestuarii</name>
    <dbReference type="NCBI Taxonomy" id="475083"/>
    <lineage>
        <taxon>Bacteria</taxon>
        <taxon>Pseudomonadati</taxon>
        <taxon>Pseudomonadota</taxon>
        <taxon>Alphaproteobacteria</taxon>
        <taxon>Rhodobacterales</taxon>
        <taxon>Roseobacteraceae</taxon>
        <taxon>Roseovarius</taxon>
    </lineage>
</organism>
<evidence type="ECO:0000256" key="9">
    <source>
        <dbReference type="SAM" id="MobiDB-lite"/>
    </source>
</evidence>
<keyword evidence="6 10" id="KW-1133">Transmembrane helix</keyword>
<dbReference type="GO" id="GO:0015250">
    <property type="term" value="F:water channel activity"/>
    <property type="evidence" value="ECO:0007669"/>
    <property type="project" value="TreeGrafter"/>
</dbReference>
<evidence type="ECO:0000256" key="4">
    <source>
        <dbReference type="ARBA" id="ARBA00022475"/>
    </source>
</evidence>
<dbReference type="AlphaFoldDB" id="A0A1X7BYU2"/>
<dbReference type="GO" id="GO:0005886">
    <property type="term" value="C:plasma membrane"/>
    <property type="evidence" value="ECO:0007669"/>
    <property type="project" value="UniProtKB-SubCell"/>
</dbReference>
<feature type="transmembrane region" description="Helical" evidence="10">
    <location>
        <begin position="79"/>
        <end position="104"/>
    </location>
</feature>
<dbReference type="InterPro" id="IPR023271">
    <property type="entry name" value="Aquaporin-like"/>
</dbReference>
<name>A0A1X7BYU2_9RHOB</name>
<comment type="similarity">
    <text evidence="2 8">Belongs to the MIP/aquaporin (TC 1.A.8) family.</text>
</comment>
<keyword evidence="5 8" id="KW-0812">Transmembrane</keyword>
<feature type="transmembrane region" description="Helical" evidence="10">
    <location>
        <begin position="154"/>
        <end position="173"/>
    </location>
</feature>
<evidence type="ECO:0000313" key="12">
    <source>
        <dbReference type="Proteomes" id="UP000193224"/>
    </source>
</evidence>
<dbReference type="PROSITE" id="PS00221">
    <property type="entry name" value="MIP"/>
    <property type="match status" value="1"/>
</dbReference>
<keyword evidence="4" id="KW-1003">Cell membrane</keyword>
<proteinExistence type="inferred from homology"/>
<feature type="compositionally biased region" description="Low complexity" evidence="9">
    <location>
        <begin position="271"/>
        <end position="280"/>
    </location>
</feature>
<dbReference type="SUPFAM" id="SSF81338">
    <property type="entry name" value="Aquaporin-like"/>
    <property type="match status" value="1"/>
</dbReference>
<keyword evidence="7 10" id="KW-0472">Membrane</keyword>
<dbReference type="PROSITE" id="PS51257">
    <property type="entry name" value="PROKAR_LIPOPROTEIN"/>
    <property type="match status" value="1"/>
</dbReference>
<evidence type="ECO:0000256" key="8">
    <source>
        <dbReference type="RuleBase" id="RU000477"/>
    </source>
</evidence>
<evidence type="ECO:0000256" key="10">
    <source>
        <dbReference type="SAM" id="Phobius"/>
    </source>
</evidence>
<dbReference type="EMBL" id="FWXB01000026">
    <property type="protein sequence ID" value="SMC14449.1"/>
    <property type="molecule type" value="Genomic_DNA"/>
</dbReference>
<feature type="transmembrane region" description="Helical" evidence="10">
    <location>
        <begin position="124"/>
        <end position="147"/>
    </location>
</feature>
<feature type="transmembrane region" description="Helical" evidence="10">
    <location>
        <begin position="36"/>
        <end position="58"/>
    </location>
</feature>
<evidence type="ECO:0000256" key="1">
    <source>
        <dbReference type="ARBA" id="ARBA00004651"/>
    </source>
</evidence>
<dbReference type="InterPro" id="IPR034294">
    <property type="entry name" value="Aquaporin_transptr"/>
</dbReference>
<protein>
    <submittedName>
        <fullName evidence="11">Aquaporin Z</fullName>
    </submittedName>
</protein>
<feature type="region of interest" description="Disordered" evidence="9">
    <location>
        <begin position="271"/>
        <end position="293"/>
    </location>
</feature>
<evidence type="ECO:0000256" key="7">
    <source>
        <dbReference type="ARBA" id="ARBA00023136"/>
    </source>
</evidence>